<dbReference type="EMBL" id="CP001510">
    <property type="protein sequence ID" value="ACS39673.1"/>
    <property type="molecule type" value="Genomic_DNA"/>
</dbReference>
<feature type="domain" description="Response regulatory" evidence="3">
    <location>
        <begin position="7"/>
        <end position="104"/>
    </location>
</feature>
<evidence type="ECO:0000259" key="3">
    <source>
        <dbReference type="PROSITE" id="PS50110"/>
    </source>
</evidence>
<dbReference type="PANTHER" id="PTHR44591:SF25">
    <property type="entry name" value="CHEMOTAXIS TWO-COMPONENT RESPONSE REGULATOR"/>
    <property type="match status" value="1"/>
</dbReference>
<keyword evidence="5" id="KW-1185">Reference proteome</keyword>
<dbReference type="Proteomes" id="UP000009081">
    <property type="component" value="Chromosome"/>
</dbReference>
<protein>
    <recommendedName>
        <fullName evidence="3">Response regulatory domain-containing protein</fullName>
    </recommendedName>
</protein>
<dbReference type="InterPro" id="IPR011006">
    <property type="entry name" value="CheY-like_superfamily"/>
</dbReference>
<dbReference type="KEGG" id="mea:Mex_1p1831"/>
<accession>C5B1N9</accession>
<dbReference type="eggNOG" id="COG4566">
    <property type="taxonomic scope" value="Bacteria"/>
</dbReference>
<dbReference type="OrthoDB" id="9782655at2"/>
<dbReference type="Pfam" id="PF00072">
    <property type="entry name" value="Response_reg"/>
    <property type="match status" value="1"/>
</dbReference>
<keyword evidence="1 2" id="KW-0597">Phosphoprotein</keyword>
<gene>
    <name evidence="4" type="ordered locus">MexAM1_META1p1831</name>
</gene>
<name>C5B1N9_METEA</name>
<organism evidence="4 5">
    <name type="scientific">Methylorubrum extorquens (strain ATCC 14718 / DSM 1338 / JCM 2805 / NCIMB 9133 / AM1)</name>
    <name type="common">Methylobacterium extorquens</name>
    <dbReference type="NCBI Taxonomy" id="272630"/>
    <lineage>
        <taxon>Bacteria</taxon>
        <taxon>Pseudomonadati</taxon>
        <taxon>Pseudomonadota</taxon>
        <taxon>Alphaproteobacteria</taxon>
        <taxon>Hyphomicrobiales</taxon>
        <taxon>Methylobacteriaceae</taxon>
        <taxon>Methylorubrum</taxon>
    </lineage>
</organism>
<dbReference type="HOGENOM" id="CLU_2246829_0_0_5"/>
<dbReference type="GO" id="GO:0000160">
    <property type="term" value="P:phosphorelay signal transduction system"/>
    <property type="evidence" value="ECO:0007669"/>
    <property type="project" value="InterPro"/>
</dbReference>
<evidence type="ECO:0000256" key="1">
    <source>
        <dbReference type="ARBA" id="ARBA00022553"/>
    </source>
</evidence>
<dbReference type="PROSITE" id="PS50110">
    <property type="entry name" value="RESPONSE_REGULATORY"/>
    <property type="match status" value="1"/>
</dbReference>
<dbReference type="InterPro" id="IPR050595">
    <property type="entry name" value="Bact_response_regulator"/>
</dbReference>
<dbReference type="STRING" id="272630.MexAM1_META1p1831"/>
<evidence type="ECO:0000313" key="4">
    <source>
        <dbReference type="EMBL" id="ACS39673.1"/>
    </source>
</evidence>
<dbReference type="AlphaFoldDB" id="C5B1N9"/>
<dbReference type="InterPro" id="IPR001789">
    <property type="entry name" value="Sig_transdc_resp-reg_receiver"/>
</dbReference>
<sequence length="104" mass="11522">MIPKLGPVIVVDDDAAVRHALKFALEIEGFPVRLYDGPKQLLADADLPTSGCLILDYRMPEMNGLDLLDCLRQRRIDMPAILMTGQLSPECESAVKHDPSRYSA</sequence>
<dbReference type="SUPFAM" id="SSF52172">
    <property type="entry name" value="CheY-like"/>
    <property type="match status" value="1"/>
</dbReference>
<dbReference type="PANTHER" id="PTHR44591">
    <property type="entry name" value="STRESS RESPONSE REGULATOR PROTEIN 1"/>
    <property type="match status" value="1"/>
</dbReference>
<reference evidence="4 5" key="1">
    <citation type="journal article" date="2009" name="PLoS ONE">
        <title>Methylobacterium genome sequences: a reference blueprint to investigate microbial metabolism of C1 compounds from natural and industrial sources.</title>
        <authorList>
            <person name="Vuilleumier S."/>
            <person name="Chistoserdova L."/>
            <person name="Lee M.-C."/>
            <person name="Bringel F."/>
            <person name="Lajus A."/>
            <person name="Zhou Y."/>
            <person name="Gourion B."/>
            <person name="Barbe V."/>
            <person name="Chang J."/>
            <person name="Cruveiller S."/>
            <person name="Dossat C."/>
            <person name="Gillett W."/>
            <person name="Gruffaz C."/>
            <person name="Haugen E."/>
            <person name="Hourcade E."/>
            <person name="Levy R."/>
            <person name="Mangenot S."/>
            <person name="Muller E."/>
            <person name="Nadalig T."/>
            <person name="Pagni M."/>
            <person name="Penny C."/>
            <person name="Peyraud R."/>
            <person name="Robinson D.G."/>
            <person name="Roche D."/>
            <person name="Rouy Z."/>
            <person name="Saenampechek C."/>
            <person name="Salvignol G."/>
            <person name="Vallenet D."/>
            <person name="Wu Z."/>
            <person name="Marx C.J."/>
            <person name="Vorholt J.A."/>
            <person name="Olson M.V."/>
            <person name="Kaul R."/>
            <person name="Weissenbach J."/>
            <person name="Medigue C."/>
            <person name="Lidstrom M.E."/>
        </authorList>
    </citation>
    <scope>NUCLEOTIDE SEQUENCE [LARGE SCALE GENOMIC DNA]</scope>
    <source>
        <strain evidence="5">ATCC 14718 / DSM 1338 / JCM 2805 / NCIMB 9133 / AM1</strain>
    </source>
</reference>
<dbReference type="RefSeq" id="WP_012752643.1">
    <property type="nucleotide sequence ID" value="NC_012808.1"/>
</dbReference>
<feature type="modified residue" description="4-aspartylphosphate" evidence="2">
    <location>
        <position position="56"/>
    </location>
</feature>
<proteinExistence type="predicted"/>
<evidence type="ECO:0000256" key="2">
    <source>
        <dbReference type="PROSITE-ProRule" id="PRU00169"/>
    </source>
</evidence>
<dbReference type="Gene3D" id="3.40.50.2300">
    <property type="match status" value="1"/>
</dbReference>
<evidence type="ECO:0000313" key="5">
    <source>
        <dbReference type="Proteomes" id="UP000009081"/>
    </source>
</evidence>